<dbReference type="EMBL" id="KK383137">
    <property type="protein sequence ID" value="KFV49583.1"/>
    <property type="molecule type" value="Genomic_DNA"/>
</dbReference>
<accession>A0A093H4D9</accession>
<dbReference type="InterPro" id="IPR029293">
    <property type="entry name" value="RHNO1"/>
</dbReference>
<gene>
    <name evidence="1" type="ORF">N341_09581</name>
</gene>
<dbReference type="AlphaFoldDB" id="A0A093H4D9"/>
<reference evidence="1 2" key="1">
    <citation type="submission" date="2014-04" db="EMBL/GenBank/DDBJ databases">
        <title>Genome evolution of avian class.</title>
        <authorList>
            <person name="Zhang G."/>
            <person name="Li C."/>
        </authorList>
    </citation>
    <scope>NUCLEOTIDE SEQUENCE [LARGE SCALE GENOMIC DNA]</scope>
    <source>
        <strain evidence="1">BGI_N341</strain>
    </source>
</reference>
<dbReference type="GO" id="GO:0071479">
    <property type="term" value="P:cellular response to ionizing radiation"/>
    <property type="evidence" value="ECO:0007669"/>
    <property type="project" value="InterPro"/>
</dbReference>
<dbReference type="GO" id="GO:0000077">
    <property type="term" value="P:DNA damage checkpoint signaling"/>
    <property type="evidence" value="ECO:0007669"/>
    <property type="project" value="InterPro"/>
</dbReference>
<dbReference type="GO" id="GO:0005694">
    <property type="term" value="C:chromosome"/>
    <property type="evidence" value="ECO:0007669"/>
    <property type="project" value="TreeGrafter"/>
</dbReference>
<dbReference type="Proteomes" id="UP000054190">
    <property type="component" value="Unassembled WGS sequence"/>
</dbReference>
<organism evidence="1 2">
    <name type="scientific">Tyto alba</name>
    <name type="common">Barn owl</name>
    <dbReference type="NCBI Taxonomy" id="56313"/>
    <lineage>
        <taxon>Eukaryota</taxon>
        <taxon>Metazoa</taxon>
        <taxon>Chordata</taxon>
        <taxon>Craniata</taxon>
        <taxon>Vertebrata</taxon>
        <taxon>Euteleostomi</taxon>
        <taxon>Archelosauria</taxon>
        <taxon>Archosauria</taxon>
        <taxon>Dinosauria</taxon>
        <taxon>Saurischia</taxon>
        <taxon>Theropoda</taxon>
        <taxon>Coelurosauria</taxon>
        <taxon>Aves</taxon>
        <taxon>Neognathae</taxon>
        <taxon>Neoaves</taxon>
        <taxon>Telluraves</taxon>
        <taxon>Strigiformes</taxon>
        <taxon>Tytonidae</taxon>
        <taxon>Tyto</taxon>
    </lineage>
</organism>
<dbReference type="PANTHER" id="PTHR35541:SF1">
    <property type="entry name" value="RAD9, HUS1, RAD1-INTERACTING NUCLEAR ORPHAN PROTEIN 1"/>
    <property type="match status" value="1"/>
</dbReference>
<dbReference type="Pfam" id="PF15319">
    <property type="entry name" value="RHINO"/>
    <property type="match status" value="1"/>
</dbReference>
<evidence type="ECO:0000313" key="2">
    <source>
        <dbReference type="Proteomes" id="UP000054190"/>
    </source>
</evidence>
<dbReference type="GO" id="GO:0000725">
    <property type="term" value="P:recombinational repair"/>
    <property type="evidence" value="ECO:0007669"/>
    <property type="project" value="TreeGrafter"/>
</dbReference>
<feature type="non-terminal residue" evidence="1">
    <location>
        <position position="256"/>
    </location>
</feature>
<protein>
    <submittedName>
        <fullName evidence="1">RAD9, HUS1, RAD1-interacting nuclear orphan protein 1</fullName>
    </submittedName>
</protein>
<name>A0A093H4D9_TYTAL</name>
<dbReference type="GO" id="GO:0005634">
    <property type="term" value="C:nucleus"/>
    <property type="evidence" value="ECO:0007669"/>
    <property type="project" value="InterPro"/>
</dbReference>
<evidence type="ECO:0000313" key="1">
    <source>
        <dbReference type="EMBL" id="KFV49583.1"/>
    </source>
</evidence>
<proteinExistence type="predicted"/>
<dbReference type="PANTHER" id="PTHR35541">
    <property type="entry name" value="RAD9, HUS1, RAD1-INTERACTING NUCLEAR ORPHAN PROTEIN 1"/>
    <property type="match status" value="1"/>
</dbReference>
<keyword evidence="2" id="KW-1185">Reference proteome</keyword>
<sequence>MPPKKKRTHKARKAELVFLERPREGPVQCYETRLPSAENPRHVPTKSVDQSTSAVWVCPQFETTESVVLKACQKKKHCGPHKPKNQDANHSLLHAEACRRAIVCKLTPLTFENPEGYAVQPLDHLNRSRKNTQHIHRQPKKGTAAKVNIQVNSLENCREIERPLLRAPQPVEPGVFSPADVDTPQVPSITNCRCSSTLPQRSSNAWHPEKELGFSIDPCGRGEPAVLITDTPEHEYGVKVTWRQRPHLMKYLQERG</sequence>